<reference evidence="15" key="1">
    <citation type="submission" date="2022-12" db="EMBL/GenBank/DDBJ databases">
        <title>Paraconexibacter alkalitolerans sp. nov. and Baekduia alba sp. nov., isolated from soil and emended description of the genera Paraconexibacter (Chun et al., 2020) and Baekduia (An et al., 2020).</title>
        <authorList>
            <person name="Vieira S."/>
            <person name="Huber K.J."/>
            <person name="Geppert A."/>
            <person name="Wolf J."/>
            <person name="Neumann-Schaal M."/>
            <person name="Muesken M."/>
            <person name="Overmann J."/>
        </authorList>
    </citation>
    <scope>NUCLEOTIDE SEQUENCE</scope>
    <source>
        <strain evidence="15">AEG42_29</strain>
    </source>
</reference>
<dbReference type="KEGG" id="parq:DSM112329_00018"/>
<evidence type="ECO:0000259" key="13">
    <source>
        <dbReference type="PROSITE" id="PS50011"/>
    </source>
</evidence>
<keyword evidence="12" id="KW-0812">Transmembrane</keyword>
<evidence type="ECO:0000256" key="4">
    <source>
        <dbReference type="ARBA" id="ARBA00022737"/>
    </source>
</evidence>
<dbReference type="PROSITE" id="PS00108">
    <property type="entry name" value="PROTEIN_KINASE_ST"/>
    <property type="match status" value="1"/>
</dbReference>
<comment type="catalytic activity">
    <reaction evidence="9">
        <text>L-seryl-[protein] + ATP = O-phospho-L-seryl-[protein] + ADP + H(+)</text>
        <dbReference type="Rhea" id="RHEA:17989"/>
        <dbReference type="Rhea" id="RHEA-COMP:9863"/>
        <dbReference type="Rhea" id="RHEA-COMP:11604"/>
        <dbReference type="ChEBI" id="CHEBI:15378"/>
        <dbReference type="ChEBI" id="CHEBI:29999"/>
        <dbReference type="ChEBI" id="CHEBI:30616"/>
        <dbReference type="ChEBI" id="CHEBI:83421"/>
        <dbReference type="ChEBI" id="CHEBI:456216"/>
        <dbReference type="EC" id="2.7.11.1"/>
    </reaction>
</comment>
<dbReference type="InterPro" id="IPR017441">
    <property type="entry name" value="Protein_kinase_ATP_BS"/>
</dbReference>
<evidence type="ECO:0000256" key="10">
    <source>
        <dbReference type="PROSITE-ProRule" id="PRU10141"/>
    </source>
</evidence>
<dbReference type="InterPro" id="IPR011009">
    <property type="entry name" value="Kinase-like_dom_sf"/>
</dbReference>
<gene>
    <name evidence="15" type="primary">prkC</name>
    <name evidence="15" type="ORF">DSM112329_00018</name>
</gene>
<dbReference type="FunFam" id="1.10.510.10:FF:000021">
    <property type="entry name" value="Serine/threonine protein kinase"/>
    <property type="match status" value="1"/>
</dbReference>
<evidence type="ECO:0000313" key="15">
    <source>
        <dbReference type="EMBL" id="XAY03206.1"/>
    </source>
</evidence>
<dbReference type="EMBL" id="CP114014">
    <property type="protein sequence ID" value="XAY03206.1"/>
    <property type="molecule type" value="Genomic_DNA"/>
</dbReference>
<keyword evidence="5 10" id="KW-0547">Nucleotide-binding</keyword>
<dbReference type="CDD" id="cd14014">
    <property type="entry name" value="STKc_PknB_like"/>
    <property type="match status" value="1"/>
</dbReference>
<dbReference type="PANTHER" id="PTHR43289">
    <property type="entry name" value="MITOGEN-ACTIVATED PROTEIN KINASE KINASE KINASE 20-RELATED"/>
    <property type="match status" value="1"/>
</dbReference>
<feature type="transmembrane region" description="Helical" evidence="12">
    <location>
        <begin position="346"/>
        <end position="367"/>
    </location>
</feature>
<organism evidence="15">
    <name type="scientific">Paraconexibacter sp. AEG42_29</name>
    <dbReference type="NCBI Taxonomy" id="2997339"/>
    <lineage>
        <taxon>Bacteria</taxon>
        <taxon>Bacillati</taxon>
        <taxon>Actinomycetota</taxon>
        <taxon>Thermoleophilia</taxon>
        <taxon>Solirubrobacterales</taxon>
        <taxon>Paraconexibacteraceae</taxon>
        <taxon>Paraconexibacter</taxon>
    </lineage>
</organism>
<evidence type="ECO:0000256" key="9">
    <source>
        <dbReference type="ARBA" id="ARBA00048679"/>
    </source>
</evidence>
<dbReference type="InterPro" id="IPR000719">
    <property type="entry name" value="Prot_kinase_dom"/>
</dbReference>
<feature type="domain" description="Protein kinase" evidence="13">
    <location>
        <begin position="15"/>
        <end position="271"/>
    </location>
</feature>
<feature type="compositionally biased region" description="Low complexity" evidence="11">
    <location>
        <begin position="645"/>
        <end position="671"/>
    </location>
</feature>
<keyword evidence="4" id="KW-0677">Repeat</keyword>
<dbReference type="PROSITE" id="PS50011">
    <property type="entry name" value="PROTEIN_KINASE_DOM"/>
    <property type="match status" value="1"/>
</dbReference>
<dbReference type="GO" id="GO:0005524">
    <property type="term" value="F:ATP binding"/>
    <property type="evidence" value="ECO:0007669"/>
    <property type="project" value="UniProtKB-UniRule"/>
</dbReference>
<dbReference type="SUPFAM" id="SSF56112">
    <property type="entry name" value="Protein kinase-like (PK-like)"/>
    <property type="match status" value="1"/>
</dbReference>
<keyword evidence="12" id="KW-1133">Transmembrane helix</keyword>
<dbReference type="Gene3D" id="1.10.510.10">
    <property type="entry name" value="Transferase(Phosphotransferase) domain 1"/>
    <property type="match status" value="1"/>
</dbReference>
<sequence length="671" mass="69848">MTGRPAEGTIIDGRYRVLNRLGSGGMADVYCAEDLQLGRKVALKLLYRRFAEDAEFVERFRREASSAAGLQHPNVVGVYDRGEEDGTQYIAMEYLEGRTLKQVVIDEGPLDPARAVDLIEQVLRAARFAHKRGIIHRDLKPHNVIVDSEDRAKVTDFGIALAGASEMTQTGSIMGTAQYLSPEQAQGQPVDARSDLYSVGIVLYELLTGKVPFEGDSAVSIALKQVSAQPVPPSRLNGAVTPALEQVVMRALAKDPADRPADAEAFINALEATRSGLGAADPTDVTAYIPGGAVPGPATGGGWGETSSGGTSSYELAAMYGLPSEQTYPPTPQPGPVRDDEKSSRWLPALIAGLVVVALVVGGLLLLGGGKEVTVPSVVGAEQAQAEVALKDKGFAVDIVTAQNDKARGIVIGQSPEGATKADEGATVRLTVSSGPGTGQVPDVTDFGRRKAFKALQAAGYKVVEREQNDDEIAKDHVISTNPPARTSLERGQEVTSIVSLGPAEVGVPQVVGLTREAAESALDDAGLKATVTEQESEDKEPGIVLSQGTPATTEVEKGSSVAIVVAKAPEATEVPNVIGKSGTDAGAELAAAGFKVVQNVEPVDSPDDDDKVLKQSPGSPKKLKEGQTVTVTIGSFDPNLDPEPGTTSTGGTTPTPPTTGTTTTTPGTTP</sequence>
<accession>A0AAU7ANI7</accession>
<evidence type="ECO:0000256" key="6">
    <source>
        <dbReference type="ARBA" id="ARBA00022777"/>
    </source>
</evidence>
<dbReference type="SMART" id="SM00220">
    <property type="entry name" value="S_TKc"/>
    <property type="match status" value="1"/>
</dbReference>
<dbReference type="Gene3D" id="3.30.200.20">
    <property type="entry name" value="Phosphorylase Kinase, domain 1"/>
    <property type="match status" value="1"/>
</dbReference>
<dbReference type="EC" id="2.7.11.1" evidence="1"/>
<dbReference type="PANTHER" id="PTHR43289:SF6">
    <property type="entry name" value="SERINE_THREONINE-PROTEIN KINASE NEKL-3"/>
    <property type="match status" value="1"/>
</dbReference>
<dbReference type="SMART" id="SM00740">
    <property type="entry name" value="PASTA"/>
    <property type="match status" value="4"/>
</dbReference>
<evidence type="ECO:0000256" key="3">
    <source>
        <dbReference type="ARBA" id="ARBA00022679"/>
    </source>
</evidence>
<protein>
    <recommendedName>
        <fullName evidence="1">non-specific serine/threonine protein kinase</fullName>
        <ecNumber evidence="1">2.7.11.1</ecNumber>
    </recommendedName>
</protein>
<feature type="domain" description="PASTA" evidence="14">
    <location>
        <begin position="370"/>
        <end position="434"/>
    </location>
</feature>
<keyword evidence="7 10" id="KW-0067">ATP-binding</keyword>
<evidence type="ECO:0000256" key="11">
    <source>
        <dbReference type="SAM" id="MobiDB-lite"/>
    </source>
</evidence>
<evidence type="ECO:0000259" key="14">
    <source>
        <dbReference type="PROSITE" id="PS51178"/>
    </source>
</evidence>
<keyword evidence="6 15" id="KW-0418">Kinase</keyword>
<evidence type="ECO:0000256" key="7">
    <source>
        <dbReference type="ARBA" id="ARBA00022840"/>
    </source>
</evidence>
<evidence type="ECO:0000256" key="8">
    <source>
        <dbReference type="ARBA" id="ARBA00047899"/>
    </source>
</evidence>
<dbReference type="InterPro" id="IPR008271">
    <property type="entry name" value="Ser/Thr_kinase_AS"/>
</dbReference>
<dbReference type="PROSITE" id="PS51178">
    <property type="entry name" value="PASTA"/>
    <property type="match status" value="4"/>
</dbReference>
<dbReference type="CDD" id="cd06577">
    <property type="entry name" value="PASTA_pknB"/>
    <property type="match status" value="4"/>
</dbReference>
<dbReference type="Pfam" id="PF00069">
    <property type="entry name" value="Pkinase"/>
    <property type="match status" value="1"/>
</dbReference>
<dbReference type="GO" id="GO:0045717">
    <property type="term" value="P:negative regulation of fatty acid biosynthetic process"/>
    <property type="evidence" value="ECO:0007669"/>
    <property type="project" value="UniProtKB-ARBA"/>
</dbReference>
<keyword evidence="3 15" id="KW-0808">Transferase</keyword>
<evidence type="ECO:0000256" key="1">
    <source>
        <dbReference type="ARBA" id="ARBA00012513"/>
    </source>
</evidence>
<feature type="region of interest" description="Disordered" evidence="11">
    <location>
        <begin position="602"/>
        <end position="671"/>
    </location>
</feature>
<dbReference type="AlphaFoldDB" id="A0AAU7ANI7"/>
<proteinExistence type="predicted"/>
<dbReference type="GO" id="GO:0004674">
    <property type="term" value="F:protein serine/threonine kinase activity"/>
    <property type="evidence" value="ECO:0007669"/>
    <property type="project" value="UniProtKB-KW"/>
</dbReference>
<dbReference type="NCBIfam" id="NF033483">
    <property type="entry name" value="PknB_PASTA_kin"/>
    <property type="match status" value="1"/>
</dbReference>
<dbReference type="FunFam" id="3.30.200.20:FF:000035">
    <property type="entry name" value="Serine/threonine protein kinase Stk1"/>
    <property type="match status" value="1"/>
</dbReference>
<dbReference type="InterPro" id="IPR005543">
    <property type="entry name" value="PASTA_dom"/>
</dbReference>
<feature type="domain" description="PASTA" evidence="14">
    <location>
        <begin position="502"/>
        <end position="568"/>
    </location>
</feature>
<evidence type="ECO:0000256" key="12">
    <source>
        <dbReference type="SAM" id="Phobius"/>
    </source>
</evidence>
<dbReference type="PROSITE" id="PS00107">
    <property type="entry name" value="PROTEIN_KINASE_ATP"/>
    <property type="match status" value="1"/>
</dbReference>
<feature type="domain" description="PASTA" evidence="14">
    <location>
        <begin position="569"/>
        <end position="636"/>
    </location>
</feature>
<evidence type="ECO:0000256" key="2">
    <source>
        <dbReference type="ARBA" id="ARBA00022527"/>
    </source>
</evidence>
<evidence type="ECO:0000256" key="5">
    <source>
        <dbReference type="ARBA" id="ARBA00022741"/>
    </source>
</evidence>
<dbReference type="Pfam" id="PF03793">
    <property type="entry name" value="PASTA"/>
    <property type="match status" value="4"/>
</dbReference>
<dbReference type="RefSeq" id="WP_354699763.1">
    <property type="nucleotide sequence ID" value="NZ_CP114014.1"/>
</dbReference>
<name>A0AAU7ANI7_9ACTN</name>
<keyword evidence="12" id="KW-0472">Membrane</keyword>
<dbReference type="Gene3D" id="3.30.10.20">
    <property type="match status" value="4"/>
</dbReference>
<comment type="catalytic activity">
    <reaction evidence="8">
        <text>L-threonyl-[protein] + ATP = O-phospho-L-threonyl-[protein] + ADP + H(+)</text>
        <dbReference type="Rhea" id="RHEA:46608"/>
        <dbReference type="Rhea" id="RHEA-COMP:11060"/>
        <dbReference type="Rhea" id="RHEA-COMP:11605"/>
        <dbReference type="ChEBI" id="CHEBI:15378"/>
        <dbReference type="ChEBI" id="CHEBI:30013"/>
        <dbReference type="ChEBI" id="CHEBI:30616"/>
        <dbReference type="ChEBI" id="CHEBI:61977"/>
        <dbReference type="ChEBI" id="CHEBI:456216"/>
        <dbReference type="EC" id="2.7.11.1"/>
    </reaction>
</comment>
<keyword evidence="2" id="KW-0723">Serine/threonine-protein kinase</keyword>
<feature type="domain" description="PASTA" evidence="14">
    <location>
        <begin position="435"/>
        <end position="501"/>
    </location>
</feature>
<feature type="binding site" evidence="10">
    <location>
        <position position="44"/>
    </location>
    <ligand>
        <name>ATP</name>
        <dbReference type="ChEBI" id="CHEBI:30616"/>
    </ligand>
</feature>